<reference evidence="3" key="1">
    <citation type="submission" date="2023-03" db="EMBL/GenBank/DDBJ databases">
        <authorList>
            <person name="Julca I."/>
        </authorList>
    </citation>
    <scope>NUCLEOTIDE SEQUENCE</scope>
</reference>
<proteinExistence type="predicted"/>
<evidence type="ECO:0000256" key="1">
    <source>
        <dbReference type="SAM" id="Coils"/>
    </source>
</evidence>
<dbReference type="AlphaFoldDB" id="A0AAV1DWV0"/>
<keyword evidence="1" id="KW-0175">Coiled coil</keyword>
<evidence type="ECO:0000313" key="4">
    <source>
        <dbReference type="Proteomes" id="UP001161247"/>
    </source>
</evidence>
<sequence length="601" mass="67698">MSSSKNTVGLFGDAKIFYIKNLDDEGSSNKVSKKRKLRRLVKASEAGTKSKKKKKQTPAVEKEGPTEEANPIEEDKSVEENRHIKEGAPIEGDKTIRSSVPPEKSGNPETGRDPSWFATVPPSLSQRRDAAENPDASPGSSSYTAAAAIFHFGDDRIECPIIEEVAETMTDEEALKILTTSFASILMRKKKLREEISSLELEKGFLEREKAIYDEASDNARNKEQLIRAAKEEELATAQAMYRDLEAKLKEYGETHIPKAELQEWMTAFWARMMPTGGMANVMVGISEAAIALGGHGMAVAALERMESGKPVNAGWLQQFVKPHPRKTLREAMQNGLLLPPAEPGEEMRVLELDRDFIGVELVSDEDSSERVEEEEEEDQEPEVEKDPTGENEVPSTQNPVEETSESQPNVPPNPNTEPYYVHNVHLMILDEDEIKHFPMYAMISSALRKFGNVHNTTIVRALEKEIVDAVQAYNGSLILEANISDEMKMLKDKNARLRKREKIMKRTKEAEFYSKQVFVLQNLLVDNEIALPIFDDLDPNEEVKERTAAEEYLLRIDEQDWEIVDLKDKLGHCINQLRAIGFSRVIKPSRVNPRGKNLKI</sequence>
<feature type="compositionally biased region" description="Acidic residues" evidence="2">
    <location>
        <begin position="363"/>
        <end position="382"/>
    </location>
</feature>
<evidence type="ECO:0000256" key="2">
    <source>
        <dbReference type="SAM" id="MobiDB-lite"/>
    </source>
</evidence>
<feature type="coiled-coil region" evidence="1">
    <location>
        <begin position="182"/>
        <end position="255"/>
    </location>
</feature>
<gene>
    <name evidence="3" type="ORF">OLC1_LOCUS19613</name>
</gene>
<keyword evidence="4" id="KW-1185">Reference proteome</keyword>
<protein>
    <submittedName>
        <fullName evidence="3">OLC1v1012852C1</fullName>
    </submittedName>
</protein>
<accession>A0AAV1DWV0</accession>
<organism evidence="3 4">
    <name type="scientific">Oldenlandia corymbosa var. corymbosa</name>
    <dbReference type="NCBI Taxonomy" id="529605"/>
    <lineage>
        <taxon>Eukaryota</taxon>
        <taxon>Viridiplantae</taxon>
        <taxon>Streptophyta</taxon>
        <taxon>Embryophyta</taxon>
        <taxon>Tracheophyta</taxon>
        <taxon>Spermatophyta</taxon>
        <taxon>Magnoliopsida</taxon>
        <taxon>eudicotyledons</taxon>
        <taxon>Gunneridae</taxon>
        <taxon>Pentapetalae</taxon>
        <taxon>asterids</taxon>
        <taxon>lamiids</taxon>
        <taxon>Gentianales</taxon>
        <taxon>Rubiaceae</taxon>
        <taxon>Rubioideae</taxon>
        <taxon>Spermacoceae</taxon>
        <taxon>Hedyotis-Oldenlandia complex</taxon>
        <taxon>Oldenlandia</taxon>
    </lineage>
</organism>
<feature type="coiled-coil region" evidence="1">
    <location>
        <begin position="481"/>
        <end position="508"/>
    </location>
</feature>
<feature type="compositionally biased region" description="Polar residues" evidence="2">
    <location>
        <begin position="394"/>
        <end position="409"/>
    </location>
</feature>
<evidence type="ECO:0000313" key="3">
    <source>
        <dbReference type="EMBL" id="CAI9112404.1"/>
    </source>
</evidence>
<feature type="compositionally biased region" description="Basic and acidic residues" evidence="2">
    <location>
        <begin position="73"/>
        <end position="96"/>
    </location>
</feature>
<feature type="region of interest" description="Disordered" evidence="2">
    <location>
        <begin position="22"/>
        <end position="142"/>
    </location>
</feature>
<name>A0AAV1DWV0_OLDCO</name>
<feature type="compositionally biased region" description="Basic residues" evidence="2">
    <location>
        <begin position="31"/>
        <end position="41"/>
    </location>
</feature>
<dbReference type="Proteomes" id="UP001161247">
    <property type="component" value="Chromosome 7"/>
</dbReference>
<dbReference type="EMBL" id="OX459124">
    <property type="protein sequence ID" value="CAI9112404.1"/>
    <property type="molecule type" value="Genomic_DNA"/>
</dbReference>
<feature type="region of interest" description="Disordered" evidence="2">
    <location>
        <begin position="362"/>
        <end position="418"/>
    </location>
</feature>